<dbReference type="PANTHER" id="PTHR22838:SF0">
    <property type="entry name" value="WD REPEAT-CONTAINING PROTEIN 26"/>
    <property type="match status" value="1"/>
</dbReference>
<keyword evidence="1 3" id="KW-0853">WD repeat</keyword>
<organism evidence="6 7">
    <name type="scientific">Caenorhabditis briggsae</name>
    <dbReference type="NCBI Taxonomy" id="6238"/>
    <lineage>
        <taxon>Eukaryota</taxon>
        <taxon>Metazoa</taxon>
        <taxon>Ecdysozoa</taxon>
        <taxon>Nematoda</taxon>
        <taxon>Chromadorea</taxon>
        <taxon>Rhabditida</taxon>
        <taxon>Rhabditina</taxon>
        <taxon>Rhabditomorpha</taxon>
        <taxon>Rhabditoidea</taxon>
        <taxon>Rhabditidae</taxon>
        <taxon>Peloderinae</taxon>
        <taxon>Caenorhabditis</taxon>
    </lineage>
</organism>
<evidence type="ECO:0000259" key="5">
    <source>
        <dbReference type="PROSITE" id="PS50897"/>
    </source>
</evidence>
<feature type="region of interest" description="Disordered" evidence="4">
    <location>
        <begin position="53"/>
        <end position="102"/>
    </location>
</feature>
<evidence type="ECO:0000256" key="3">
    <source>
        <dbReference type="PROSITE-ProRule" id="PRU00221"/>
    </source>
</evidence>
<dbReference type="InterPro" id="IPR006594">
    <property type="entry name" value="LisH"/>
</dbReference>
<feature type="domain" description="CTLH" evidence="5">
    <location>
        <begin position="142"/>
        <end position="199"/>
    </location>
</feature>
<dbReference type="Proteomes" id="UP000827892">
    <property type="component" value="Chromosome V"/>
</dbReference>
<dbReference type="PANTHER" id="PTHR22838">
    <property type="entry name" value="WD REPEAT PROTEIN 26-RELATED"/>
    <property type="match status" value="1"/>
</dbReference>
<protein>
    <recommendedName>
        <fullName evidence="5">CTLH domain-containing protein</fullName>
    </recommendedName>
</protein>
<dbReference type="InterPro" id="IPR006595">
    <property type="entry name" value="CTLH_C"/>
</dbReference>
<feature type="compositionally biased region" description="Polar residues" evidence="4">
    <location>
        <begin position="77"/>
        <end position="90"/>
    </location>
</feature>
<dbReference type="InterPro" id="IPR051350">
    <property type="entry name" value="WD_repeat-ST_regulator"/>
</dbReference>
<dbReference type="PROSITE" id="PS50896">
    <property type="entry name" value="LISH"/>
    <property type="match status" value="1"/>
</dbReference>
<dbReference type="EMBL" id="CP090895">
    <property type="protein sequence ID" value="ULT88224.1"/>
    <property type="molecule type" value="Genomic_DNA"/>
</dbReference>
<accession>A0AAE9D045</accession>
<feature type="repeat" description="WD" evidence="3">
    <location>
        <begin position="307"/>
        <end position="348"/>
    </location>
</feature>
<gene>
    <name evidence="6" type="ORF">L3Y34_007431</name>
</gene>
<dbReference type="Gene3D" id="2.130.10.10">
    <property type="entry name" value="YVTN repeat-like/Quinoprotein amine dehydrogenase"/>
    <property type="match status" value="2"/>
</dbReference>
<sequence>MRNPPFFSTNMLGYKKHPQCSPEITKHQLKVVRTSSGDEADEPAAVVPVKRRRMTLDEGTSNRNKKSGKKGHVSVAQRLQTNAQLSPRSQDGTDDKAGDQKQRIMLGKYDRATIRIIAQFLDNAGLQNSVEALVQETGFKIETSAGARIRSNIIKGNYDAAVSVLKQARDLPEDTAQNAGFIIQCFKLADLVRKGRYFDALFTMKTMAPTVTPEQPKHLEYFNSFVKNVMLGENDYQHLEASNVRESQLGFLEELLPTDFILPQNRLKSILGKVHGPPTDEKSVKLLRDELSTGSQGALYKETQQIIDTSNIPIYIVKFSRNGKMLATGGRIALVTVWDVRNGQLKKRGDMLSNAEGDIGYMEFCQKNNFLLACGGVASKYHVHIYDLNTRQLCRTLKVNNTRDDLADIASFFTCASFMTDPMTDRTRVVAGNEMGTLKIFEISLNEQLGSSRQIMGFRVRCVYGMKDGDSFLTVDSMNRVRLYSISSDNQEGTTICKEDVTILNMTVHPSERLVLTTTDVNLRLWDIRNRNLVRVFTGACQREEFIKYQIHSSFGGCHQQFIATGSIGKETDASLTENNRDKRKNGRVVIWSVEESRPKFEFAGHKGHVNGVTWHPTNPAMLVSCGDDSTIRVWHLKKSVTSEYSHIVPRRITREEKMQRNVLLEMPSTSNSRNHEPLRQEIMKSLRDQVKRMSTNTEFETDLKMEQEWIRMTGKPKYAMDKEKTGRRM</sequence>
<dbReference type="AlphaFoldDB" id="A0AAE9D045"/>
<dbReference type="InterPro" id="IPR001680">
    <property type="entry name" value="WD40_rpt"/>
</dbReference>
<dbReference type="SUPFAM" id="SSF50978">
    <property type="entry name" value="WD40 repeat-like"/>
    <property type="match status" value="1"/>
</dbReference>
<dbReference type="InterPro" id="IPR015943">
    <property type="entry name" value="WD40/YVTN_repeat-like_dom_sf"/>
</dbReference>
<evidence type="ECO:0000256" key="4">
    <source>
        <dbReference type="SAM" id="MobiDB-lite"/>
    </source>
</evidence>
<feature type="compositionally biased region" description="Basic residues" evidence="4">
    <location>
        <begin position="63"/>
        <end position="72"/>
    </location>
</feature>
<evidence type="ECO:0000313" key="7">
    <source>
        <dbReference type="Proteomes" id="UP000827892"/>
    </source>
</evidence>
<dbReference type="PROSITE" id="PS50082">
    <property type="entry name" value="WD_REPEATS_2"/>
    <property type="match status" value="2"/>
</dbReference>
<feature type="repeat" description="WD" evidence="3">
    <location>
        <begin position="603"/>
        <end position="645"/>
    </location>
</feature>
<proteinExistence type="predicted"/>
<dbReference type="Pfam" id="PF00400">
    <property type="entry name" value="WD40"/>
    <property type="match status" value="1"/>
</dbReference>
<dbReference type="PROSITE" id="PS50294">
    <property type="entry name" value="WD_REPEATS_REGION"/>
    <property type="match status" value="1"/>
</dbReference>
<keyword evidence="2" id="KW-0677">Repeat</keyword>
<evidence type="ECO:0000256" key="2">
    <source>
        <dbReference type="ARBA" id="ARBA00022737"/>
    </source>
</evidence>
<dbReference type="InterPro" id="IPR036322">
    <property type="entry name" value="WD40_repeat_dom_sf"/>
</dbReference>
<dbReference type="SMART" id="SM00320">
    <property type="entry name" value="WD40"/>
    <property type="match status" value="3"/>
</dbReference>
<name>A0AAE9D045_CAEBR</name>
<feature type="compositionally biased region" description="Basic and acidic residues" evidence="4">
    <location>
        <begin position="91"/>
        <end position="102"/>
    </location>
</feature>
<evidence type="ECO:0000313" key="6">
    <source>
        <dbReference type="EMBL" id="ULT88224.1"/>
    </source>
</evidence>
<reference evidence="6 7" key="1">
    <citation type="submission" date="2022-02" db="EMBL/GenBank/DDBJ databases">
        <title>Chromosome-level reference genomes for two strains of Caenorhabditis briggsae: an improved platform for comparative genomics.</title>
        <authorList>
            <person name="Stevens L."/>
            <person name="Andersen E.C."/>
        </authorList>
    </citation>
    <scope>NUCLEOTIDE SEQUENCE [LARGE SCALE GENOMIC DNA]</scope>
    <source>
        <strain evidence="6">QX1410_ONT</strain>
        <tissue evidence="6">Whole-organism</tissue>
    </source>
</reference>
<evidence type="ECO:0000256" key="1">
    <source>
        <dbReference type="ARBA" id="ARBA00022574"/>
    </source>
</evidence>
<dbReference type="PROSITE" id="PS50897">
    <property type="entry name" value="CTLH"/>
    <property type="match status" value="1"/>
</dbReference>